<keyword evidence="1" id="KW-0233">DNA recombination</keyword>
<gene>
    <name evidence="3" type="ORF">AAIR29_06430</name>
</gene>
<dbReference type="SUPFAM" id="SSF56349">
    <property type="entry name" value="DNA breaking-rejoining enzymes"/>
    <property type="match status" value="1"/>
</dbReference>
<dbReference type="InterPro" id="IPR002104">
    <property type="entry name" value="Integrase_catalytic"/>
</dbReference>
<evidence type="ECO:0000313" key="4">
    <source>
        <dbReference type="Proteomes" id="UP001461960"/>
    </source>
</evidence>
<dbReference type="InterPro" id="IPR013762">
    <property type="entry name" value="Integrase-like_cat_sf"/>
</dbReference>
<name>A0ABU9X796_9GAMM</name>
<feature type="domain" description="Tyr recombinase" evidence="2">
    <location>
        <begin position="526"/>
        <end position="662"/>
    </location>
</feature>
<dbReference type="CDD" id="cd00397">
    <property type="entry name" value="DNA_BRE_C"/>
    <property type="match status" value="1"/>
</dbReference>
<evidence type="ECO:0000313" key="3">
    <source>
        <dbReference type="EMBL" id="MEN2751267.1"/>
    </source>
</evidence>
<dbReference type="Proteomes" id="UP001461960">
    <property type="component" value="Unassembled WGS sequence"/>
</dbReference>
<organism evidence="3 4">
    <name type="scientific">Psychrobacter saeujeotis</name>
    <dbReference type="NCBI Taxonomy" id="3143436"/>
    <lineage>
        <taxon>Bacteria</taxon>
        <taxon>Pseudomonadati</taxon>
        <taxon>Pseudomonadota</taxon>
        <taxon>Gammaproteobacteria</taxon>
        <taxon>Moraxellales</taxon>
        <taxon>Moraxellaceae</taxon>
        <taxon>Psychrobacter</taxon>
    </lineage>
</organism>
<reference evidence="3 4" key="1">
    <citation type="submission" date="2024-05" db="EMBL/GenBank/DDBJ databases">
        <authorList>
            <person name="Kim H.-Y."/>
            <person name="Kim E."/>
            <person name="Cai Y."/>
            <person name="Yang S.-M."/>
            <person name="Lee W."/>
        </authorList>
    </citation>
    <scope>NUCLEOTIDE SEQUENCE [LARGE SCALE GENOMIC DNA]</scope>
    <source>
        <strain evidence="3 4">FBL11</strain>
    </source>
</reference>
<dbReference type="Gene3D" id="1.10.443.10">
    <property type="entry name" value="Intergrase catalytic core"/>
    <property type="match status" value="1"/>
</dbReference>
<sequence length="1064" mass="124155">MSVKKQSDDELFGYKRREQRRKEQKKDILVEAEFICQKFWESFLKNIESEHSTVNETSIYQLYEDIYKEFEESQYISAGLMPIALTKRLFFFNNINRERKRKGLEPLPAPTVAYQPQRPKNTAVRDAFFYLPKLQSIMKEAVQTWQTKNSFTLIDGLAWLMFSLLMHGRIHSVDVLNAVYVHITTKKKLHILADNMVYIPLDIVSKTYGNQIVDIDGSDEKIISYSKWVFIDDISRLWLVKVNQLLEDKTSKLPSFHSCIRQLGKLTEEKFKLDTLEKTDFFRYLNIYWQTLSNVHIDQQLVELLVHHDTHTAISSNDLQAYLGAPQQSDSTTINNEYITFDRLNKPTQTLQDEVADIEDSVSKDKAHKNVLKDIRRALMGSRKKVKEQLEALIKIHEGYNEQSLILWMLDLNAINKATSTLLRYLTEVGEAFLYGTRDEDITDYQVYQYEFLYDSIIAKKNTLNIGYTQTVLNSLHQSLKKHFGAPHVHLQRENDPKIVSSSLISADLYKHILRSVSNQIALSSYNKSMMKVIFTLLYRTGLRINELLGIRLTDSEYDPYTYNEINLIIRSNSYRALKSDDGTRRITLSVLLKPDEFKGFQSYFIERNRHKKEGKYLFALEGLSTPLDRGSVDRVFKEVIGPQYQHLVLHSFRHNALSNMAVILRCRQEVLDIFTDYNEEEAQCIKEDLLGKVRINSGHHWDALMEFAGHADLDTTFSSYIHTVDIIAAHLLDQAYMELPVDVVTKLTNKARRSFNQHNPQALDFEKNSVDLTKIRKFINRELNIKKIDNSKQHSFTSNKEEDYINTSVIFGKYARWQIEEFLSEIEAGKTVSEAAQHHFIYEDAVALYNRALLLAADKNSKAHYKLISKYKQPKSGHLLVAPTLPTIAKEQQLVQECFIKLENLYLKQPMKEHVQRMLSIFYKKSNSSHSDLRFTFKEKKIFYDYLNIVIKILPARYWRINISSYQMKRTTKPKKGELKYQKIMNEEKQLEITKEFKADYRQLSKNLTNDDYYSGYSLSVINPKENEIVNSTNNKASRASSSLMKYVMHLLLIVDINFELVS</sequence>
<keyword evidence="4" id="KW-1185">Reference proteome</keyword>
<evidence type="ECO:0000259" key="2">
    <source>
        <dbReference type="Pfam" id="PF00589"/>
    </source>
</evidence>
<proteinExistence type="predicted"/>
<protein>
    <submittedName>
        <fullName evidence="3">Site-specific integrase</fullName>
    </submittedName>
</protein>
<dbReference type="EMBL" id="JBDGHN010000002">
    <property type="protein sequence ID" value="MEN2751267.1"/>
    <property type="molecule type" value="Genomic_DNA"/>
</dbReference>
<dbReference type="InterPro" id="IPR011010">
    <property type="entry name" value="DNA_brk_join_enz"/>
</dbReference>
<accession>A0ABU9X796</accession>
<comment type="caution">
    <text evidence="3">The sequence shown here is derived from an EMBL/GenBank/DDBJ whole genome shotgun (WGS) entry which is preliminary data.</text>
</comment>
<dbReference type="Pfam" id="PF00589">
    <property type="entry name" value="Phage_integrase"/>
    <property type="match status" value="1"/>
</dbReference>
<dbReference type="RefSeq" id="WP_299219732.1">
    <property type="nucleotide sequence ID" value="NZ_JBDGHN010000002.1"/>
</dbReference>
<evidence type="ECO:0000256" key="1">
    <source>
        <dbReference type="ARBA" id="ARBA00023172"/>
    </source>
</evidence>